<keyword evidence="1 6" id="KW-0963">Cytoplasm</keyword>
<dbReference type="GO" id="GO:0009432">
    <property type="term" value="P:SOS response"/>
    <property type="evidence" value="ECO:0007669"/>
    <property type="project" value="UniProtKB-UniRule"/>
</dbReference>
<accession>V5RHF3</accession>
<comment type="similarity">
    <text evidence="6">Belongs to the UvrC family.</text>
</comment>
<dbReference type="GO" id="GO:0003677">
    <property type="term" value="F:DNA binding"/>
    <property type="evidence" value="ECO:0007669"/>
    <property type="project" value="UniProtKB-UniRule"/>
</dbReference>
<dbReference type="HOGENOM" id="CLU_014841_3_2_14"/>
<evidence type="ECO:0000256" key="1">
    <source>
        <dbReference type="ARBA" id="ARBA00022490"/>
    </source>
</evidence>
<dbReference type="Gene3D" id="1.10.150.20">
    <property type="entry name" value="5' to 3' exonuclease, C-terminal subdomain"/>
    <property type="match status" value="1"/>
</dbReference>
<dbReference type="Proteomes" id="UP000018550">
    <property type="component" value="Chromosome"/>
</dbReference>
<dbReference type="STRING" id="1276258.SAPIS_v1c02460"/>
<dbReference type="InterPro" id="IPR036876">
    <property type="entry name" value="UVR_dom_sf"/>
</dbReference>
<dbReference type="SMART" id="SM00465">
    <property type="entry name" value="GIYc"/>
    <property type="match status" value="1"/>
</dbReference>
<name>V5RHF3_SPIAP</name>
<dbReference type="InterPro" id="IPR038476">
    <property type="entry name" value="UvrC_RNase_H_dom_sf"/>
</dbReference>
<keyword evidence="6" id="KW-0742">SOS response</keyword>
<evidence type="ECO:0000256" key="4">
    <source>
        <dbReference type="ARBA" id="ARBA00022881"/>
    </source>
</evidence>
<evidence type="ECO:0000256" key="2">
    <source>
        <dbReference type="ARBA" id="ARBA00022763"/>
    </source>
</evidence>
<evidence type="ECO:0000256" key="5">
    <source>
        <dbReference type="ARBA" id="ARBA00023204"/>
    </source>
</evidence>
<dbReference type="InterPro" id="IPR004791">
    <property type="entry name" value="UvrC"/>
</dbReference>
<dbReference type="CDD" id="cd10434">
    <property type="entry name" value="GIY-YIG_UvrC_Cho"/>
    <property type="match status" value="1"/>
</dbReference>
<dbReference type="NCBIfam" id="TIGR00194">
    <property type="entry name" value="uvrC"/>
    <property type="match status" value="1"/>
</dbReference>
<keyword evidence="10" id="KW-1185">Reference proteome</keyword>
<evidence type="ECO:0000259" key="8">
    <source>
        <dbReference type="PROSITE" id="PS50165"/>
    </source>
</evidence>
<reference evidence="9 10" key="1">
    <citation type="journal article" date="2014" name="Genome Announc.">
        <title>Complete Genome Sequence of Spiroplasma apis B31T (ATCC 33834), a Bacterium Associated with May Disease of Honeybees (Apis mellifera).</title>
        <authorList>
            <person name="Ku C."/>
            <person name="Lo W.S."/>
            <person name="Chen L.L."/>
            <person name="Kuo C.H."/>
        </authorList>
    </citation>
    <scope>NUCLEOTIDE SEQUENCE [LARGE SCALE GENOMIC DNA]</scope>
    <source>
        <strain evidence="9">B31</strain>
    </source>
</reference>
<dbReference type="PROSITE" id="PS50164">
    <property type="entry name" value="GIY_YIG"/>
    <property type="match status" value="1"/>
</dbReference>
<dbReference type="PANTHER" id="PTHR30562">
    <property type="entry name" value="UVRC/OXIDOREDUCTASE"/>
    <property type="match status" value="1"/>
</dbReference>
<dbReference type="GO" id="GO:0009380">
    <property type="term" value="C:excinuclease repair complex"/>
    <property type="evidence" value="ECO:0007669"/>
    <property type="project" value="InterPro"/>
</dbReference>
<evidence type="ECO:0000256" key="6">
    <source>
        <dbReference type="HAMAP-Rule" id="MF_00203"/>
    </source>
</evidence>
<organism evidence="9 10">
    <name type="scientific">Spiroplasma apis B31</name>
    <dbReference type="NCBI Taxonomy" id="1276258"/>
    <lineage>
        <taxon>Bacteria</taxon>
        <taxon>Bacillati</taxon>
        <taxon>Mycoplasmatota</taxon>
        <taxon>Mollicutes</taxon>
        <taxon>Entomoplasmatales</taxon>
        <taxon>Spiroplasmataceae</taxon>
        <taxon>Spiroplasma</taxon>
    </lineage>
</organism>
<dbReference type="Gene3D" id="3.30.420.340">
    <property type="entry name" value="UvrC, RNAse H endonuclease domain"/>
    <property type="match status" value="1"/>
</dbReference>
<dbReference type="InterPro" id="IPR047296">
    <property type="entry name" value="GIY-YIG_UvrC_Cho"/>
</dbReference>
<protein>
    <recommendedName>
        <fullName evidence="6">UvrABC system protein C</fullName>
        <shortName evidence="6">Protein UvrC</shortName>
    </recommendedName>
    <alternativeName>
        <fullName evidence="6">Excinuclease ABC subunit C</fullName>
    </alternativeName>
</protein>
<comment type="subunit">
    <text evidence="6">Interacts with UvrB in an incision complex.</text>
</comment>
<dbReference type="Pfam" id="PF01541">
    <property type="entry name" value="GIY-YIG"/>
    <property type="match status" value="1"/>
</dbReference>
<dbReference type="InterPro" id="IPR000305">
    <property type="entry name" value="GIY-YIG_endonuc"/>
</dbReference>
<proteinExistence type="inferred from homology"/>
<dbReference type="SUPFAM" id="SSF47781">
    <property type="entry name" value="RuvA domain 2-like"/>
    <property type="match status" value="1"/>
</dbReference>
<dbReference type="HAMAP" id="MF_00203">
    <property type="entry name" value="UvrC"/>
    <property type="match status" value="1"/>
</dbReference>
<dbReference type="Gene3D" id="3.40.1440.10">
    <property type="entry name" value="GIY-YIG endonuclease"/>
    <property type="match status" value="1"/>
</dbReference>
<keyword evidence="2 6" id="KW-0227">DNA damage</keyword>
<dbReference type="PROSITE" id="PS50165">
    <property type="entry name" value="UVRC"/>
    <property type="match status" value="1"/>
</dbReference>
<dbReference type="InterPro" id="IPR010994">
    <property type="entry name" value="RuvA_2-like"/>
</dbReference>
<dbReference type="InterPro" id="IPR050066">
    <property type="entry name" value="UvrABC_protein_C"/>
</dbReference>
<feature type="domain" description="GIY-YIG" evidence="7">
    <location>
        <begin position="12"/>
        <end position="89"/>
    </location>
</feature>
<gene>
    <name evidence="6 9" type="primary">uvrC</name>
    <name evidence="9" type="ORF">SAPIS_v1c02460</name>
</gene>
<dbReference type="SUPFAM" id="SSF46600">
    <property type="entry name" value="C-terminal UvrC-binding domain of UvrB"/>
    <property type="match status" value="1"/>
</dbReference>
<dbReference type="KEGG" id="sapi:SAPIS_v1c02460"/>
<dbReference type="FunFam" id="3.40.1440.10:FF:000001">
    <property type="entry name" value="UvrABC system protein C"/>
    <property type="match status" value="1"/>
</dbReference>
<dbReference type="GO" id="GO:0006289">
    <property type="term" value="P:nucleotide-excision repair"/>
    <property type="evidence" value="ECO:0007669"/>
    <property type="project" value="UniProtKB-UniRule"/>
</dbReference>
<dbReference type="InterPro" id="IPR035901">
    <property type="entry name" value="GIY-YIG_endonuc_sf"/>
</dbReference>
<dbReference type="GO" id="GO:0005737">
    <property type="term" value="C:cytoplasm"/>
    <property type="evidence" value="ECO:0007669"/>
    <property type="project" value="UniProtKB-SubCell"/>
</dbReference>
<evidence type="ECO:0000313" key="9">
    <source>
        <dbReference type="EMBL" id="AHB36092.1"/>
    </source>
</evidence>
<dbReference type="RefSeq" id="WP_023789026.1">
    <property type="nucleotide sequence ID" value="NC_022998.1"/>
</dbReference>
<dbReference type="PATRIC" id="fig|1276258.3.peg.241"/>
<comment type="subcellular location">
    <subcellularLocation>
        <location evidence="6">Cytoplasm</location>
    </subcellularLocation>
</comment>
<keyword evidence="3 6" id="KW-0228">DNA excision</keyword>
<dbReference type="eggNOG" id="COG0322">
    <property type="taxonomic scope" value="Bacteria"/>
</dbReference>
<evidence type="ECO:0000256" key="3">
    <source>
        <dbReference type="ARBA" id="ARBA00022769"/>
    </source>
</evidence>
<feature type="domain" description="UvrC family homology region profile" evidence="8">
    <location>
        <begin position="245"/>
        <end position="463"/>
    </location>
</feature>
<dbReference type="PANTHER" id="PTHR30562:SF1">
    <property type="entry name" value="UVRABC SYSTEM PROTEIN C"/>
    <property type="match status" value="1"/>
</dbReference>
<dbReference type="Pfam" id="PF08459">
    <property type="entry name" value="UvrC_RNaseH_dom"/>
    <property type="match status" value="1"/>
</dbReference>
<dbReference type="EMBL" id="CP006682">
    <property type="protein sequence ID" value="AHB36092.1"/>
    <property type="molecule type" value="Genomic_DNA"/>
</dbReference>
<dbReference type="Pfam" id="PF22920">
    <property type="entry name" value="UvrC_RNaseH"/>
    <property type="match status" value="1"/>
</dbReference>
<keyword evidence="5 6" id="KW-0234">DNA repair</keyword>
<sequence length="592" mass="69654">MKLASQLKTIPEKPGCYLYFNKDDKVIYVGKAKNLKKRVNSYFNKAHNFKTTKLVREIFKLETIITDNEKESLLLEQNLIKKYKPRFNIVLNDDKSYPYIAITNEKDPMYLYTRNYDRKNKISFGPLPDGTSARNIMRTLERIYPLRRCKGNLNKPCIHYHINQCSGACFKEVDKDYYDKQIKLVQDFFDGKSTDVKEKLQQKMFLASENLQFEEAQRIKEIIRHMEFTLIQQSVDLNDNLNRDVFNYFEYDNYICFTVLFYRGGKLALKDQDIFKYEGQNIFEMMKSFVMQIYAKNILSDYIILPSEIELDDLKQLFGNKVLDENDTISKKLLDLAKKNAQEFLYQKINYSDQNVLTKDELLTELQNTLNLPKFPSHIEMYDVANILDEFVTGAMVVFKQGVPSKNDFRKYNIDIEHPDDYHRMQNMIERRYSKDKDDHGKWADLIIMDGGIIQVNAARETLNKLGINIPIIGLVKNDHHKTEYIFNHDNQKIYLEKNTQLFKMLESFQMRVHNFAISGFRKRQSNNLLKDDLVANVKGLGPTTAKKLYESFLTLKNIKAASFDELLAIIKNKQTTKNLFEYLGKEEANEK</sequence>
<evidence type="ECO:0000259" key="7">
    <source>
        <dbReference type="PROSITE" id="PS50164"/>
    </source>
</evidence>
<dbReference type="AlphaFoldDB" id="V5RHF3"/>
<dbReference type="InterPro" id="IPR001162">
    <property type="entry name" value="UvrC_RNase_H_dom"/>
</dbReference>
<comment type="function">
    <text evidence="6">The UvrABC repair system catalyzes the recognition and processing of DNA lesions. UvrC both incises the 5' and 3' sides of the lesion. The N-terminal half is responsible for the 3' incision and the C-terminal half is responsible for the 5' incision.</text>
</comment>
<dbReference type="SUPFAM" id="SSF82771">
    <property type="entry name" value="GIY-YIG endonuclease"/>
    <property type="match status" value="1"/>
</dbReference>
<dbReference type="OrthoDB" id="9804933at2"/>
<evidence type="ECO:0000313" key="10">
    <source>
        <dbReference type="Proteomes" id="UP000018550"/>
    </source>
</evidence>
<keyword evidence="4 6" id="KW-0267">Excision nuclease</keyword>
<dbReference type="GO" id="GO:0009381">
    <property type="term" value="F:excinuclease ABC activity"/>
    <property type="evidence" value="ECO:0007669"/>
    <property type="project" value="UniProtKB-UniRule"/>
</dbReference>